<name>A0A0V0GGL1_SOLCH</name>
<evidence type="ECO:0000313" key="1">
    <source>
        <dbReference type="EMBL" id="JAP07202.1"/>
    </source>
</evidence>
<protein>
    <submittedName>
        <fullName evidence="1">Putative ovule protein</fullName>
    </submittedName>
</protein>
<feature type="non-terminal residue" evidence="1">
    <location>
        <position position="1"/>
    </location>
</feature>
<dbReference type="AlphaFoldDB" id="A0A0V0GGL1"/>
<organism evidence="1">
    <name type="scientific">Solanum chacoense</name>
    <name type="common">Chaco potato</name>
    <dbReference type="NCBI Taxonomy" id="4108"/>
    <lineage>
        <taxon>Eukaryota</taxon>
        <taxon>Viridiplantae</taxon>
        <taxon>Streptophyta</taxon>
        <taxon>Embryophyta</taxon>
        <taxon>Tracheophyta</taxon>
        <taxon>Spermatophyta</taxon>
        <taxon>Magnoliopsida</taxon>
        <taxon>eudicotyledons</taxon>
        <taxon>Gunneridae</taxon>
        <taxon>Pentapetalae</taxon>
        <taxon>asterids</taxon>
        <taxon>lamiids</taxon>
        <taxon>Solanales</taxon>
        <taxon>Solanaceae</taxon>
        <taxon>Solanoideae</taxon>
        <taxon>Solaneae</taxon>
        <taxon>Solanum</taxon>
    </lineage>
</organism>
<dbReference type="EMBL" id="GEDG01039254">
    <property type="protein sequence ID" value="JAP07202.1"/>
    <property type="molecule type" value="Transcribed_RNA"/>
</dbReference>
<proteinExistence type="predicted"/>
<accession>A0A0V0GGL1</accession>
<sequence>FLISYKARNLLFSLYQFPTKFFLLPPSANFTLTASLSKTPAETKFGTFSLALFSDVHHTKDI</sequence>
<reference evidence="1" key="1">
    <citation type="submission" date="2015-12" db="EMBL/GenBank/DDBJ databases">
        <title>Gene expression during late stages of embryo sac development: a critical building block for successful pollen-pistil interactions.</title>
        <authorList>
            <person name="Liu Y."/>
            <person name="Joly V."/>
            <person name="Sabar M."/>
            <person name="Matton D.P."/>
        </authorList>
    </citation>
    <scope>NUCLEOTIDE SEQUENCE</scope>
</reference>